<dbReference type="RefSeq" id="XP_007779262.1">
    <property type="nucleotide sequence ID" value="XM_007781072.1"/>
</dbReference>
<feature type="compositionally biased region" description="Basic residues" evidence="1">
    <location>
        <begin position="63"/>
        <end position="72"/>
    </location>
</feature>
<name>R7YPU5_CONA1</name>
<proteinExistence type="predicted"/>
<feature type="compositionally biased region" description="Polar residues" evidence="1">
    <location>
        <begin position="206"/>
        <end position="216"/>
    </location>
</feature>
<feature type="region of interest" description="Disordered" evidence="1">
    <location>
        <begin position="344"/>
        <end position="363"/>
    </location>
</feature>
<protein>
    <submittedName>
        <fullName evidence="2">Uncharacterized protein</fullName>
    </submittedName>
</protein>
<dbReference type="GeneID" id="19900485"/>
<dbReference type="AlphaFoldDB" id="R7YPU5"/>
<feature type="region of interest" description="Disordered" evidence="1">
    <location>
        <begin position="30"/>
        <end position="74"/>
    </location>
</feature>
<dbReference type="EMBL" id="JH767566">
    <property type="protein sequence ID" value="EON63945.1"/>
    <property type="molecule type" value="Genomic_DNA"/>
</dbReference>
<organism evidence="2 3">
    <name type="scientific">Coniosporium apollinis (strain CBS 100218)</name>
    <name type="common">Rock-inhabiting black yeast</name>
    <dbReference type="NCBI Taxonomy" id="1168221"/>
    <lineage>
        <taxon>Eukaryota</taxon>
        <taxon>Fungi</taxon>
        <taxon>Dikarya</taxon>
        <taxon>Ascomycota</taxon>
        <taxon>Pezizomycotina</taxon>
        <taxon>Dothideomycetes</taxon>
        <taxon>Dothideomycetes incertae sedis</taxon>
        <taxon>Coniosporium</taxon>
    </lineage>
</organism>
<feature type="compositionally biased region" description="Basic and acidic residues" evidence="1">
    <location>
        <begin position="33"/>
        <end position="48"/>
    </location>
</feature>
<keyword evidence="3" id="KW-1185">Reference proteome</keyword>
<dbReference type="HOGENOM" id="CLU_762938_0_0_1"/>
<evidence type="ECO:0000313" key="3">
    <source>
        <dbReference type="Proteomes" id="UP000016924"/>
    </source>
</evidence>
<dbReference type="Proteomes" id="UP000016924">
    <property type="component" value="Unassembled WGS sequence"/>
</dbReference>
<evidence type="ECO:0000313" key="2">
    <source>
        <dbReference type="EMBL" id="EON63945.1"/>
    </source>
</evidence>
<feature type="region of interest" description="Disordered" evidence="1">
    <location>
        <begin position="144"/>
        <end position="235"/>
    </location>
</feature>
<dbReference type="OrthoDB" id="5428693at2759"/>
<evidence type="ECO:0000256" key="1">
    <source>
        <dbReference type="SAM" id="MobiDB-lite"/>
    </source>
</evidence>
<sequence length="363" mass="39740">MSYSQHYPQRPSEVVANGVSSAISTAEAALIQHLREQATEPLDDHDTSEADTPGAADPERPYKTPKKRRHRYTREQKLAAIHYATTAMKPGPDGTPQPIEGLEAAKHLNITWGMLRDWVANKTKIENMRPGSVKYRKGQTVNGGIQKVYRKRGPPEWDPSLGPRPLAPRDPSAPEVLDTPGAAQEPSPDTDNSPSGTTLRRRNPVAAQQTPEVSLQNREDLSVTRGGGALRRRPARQTRVKNCTIDEESSCLDSDVRFSLLQCSQIQTSTVHNCQLAATHVKGRSCVVQSTVRTSYISNESDVRASCIVNSLVEGAKLTNCTVTNSRIVGGNYNGKTLVNITINGDGQEDTSRPTPTDFETRP</sequence>
<feature type="compositionally biased region" description="Polar residues" evidence="1">
    <location>
        <begin position="187"/>
        <end position="198"/>
    </location>
</feature>
<accession>R7YPU5</accession>
<gene>
    <name evidence="2" type="ORF">W97_03174</name>
</gene>
<reference evidence="3" key="1">
    <citation type="submission" date="2012-06" db="EMBL/GenBank/DDBJ databases">
        <title>The genome sequence of Coniosporium apollinis CBS 100218.</title>
        <authorList>
            <consortium name="The Broad Institute Genome Sequencing Platform"/>
            <person name="Cuomo C."/>
            <person name="Gorbushina A."/>
            <person name="Noack S."/>
            <person name="Walker B."/>
            <person name="Young S.K."/>
            <person name="Zeng Q."/>
            <person name="Gargeya S."/>
            <person name="Fitzgerald M."/>
            <person name="Haas B."/>
            <person name="Abouelleil A."/>
            <person name="Alvarado L."/>
            <person name="Arachchi H.M."/>
            <person name="Berlin A.M."/>
            <person name="Chapman S.B."/>
            <person name="Goldberg J."/>
            <person name="Griggs A."/>
            <person name="Gujja S."/>
            <person name="Hansen M."/>
            <person name="Howarth C."/>
            <person name="Imamovic A."/>
            <person name="Larimer J."/>
            <person name="McCowan C."/>
            <person name="Montmayeur A."/>
            <person name="Murphy C."/>
            <person name="Neiman D."/>
            <person name="Pearson M."/>
            <person name="Priest M."/>
            <person name="Roberts A."/>
            <person name="Saif S."/>
            <person name="Shea T."/>
            <person name="Sisk P."/>
            <person name="Sykes S."/>
            <person name="Wortman J."/>
            <person name="Nusbaum C."/>
            <person name="Birren B."/>
        </authorList>
    </citation>
    <scope>NUCLEOTIDE SEQUENCE [LARGE SCALE GENOMIC DNA]</scope>
    <source>
        <strain evidence="3">CBS 100218</strain>
    </source>
</reference>